<dbReference type="RefSeq" id="WP_205348908.1">
    <property type="nucleotide sequence ID" value="NZ_JAFEUP010000003.1"/>
</dbReference>
<dbReference type="Pfam" id="PF12833">
    <property type="entry name" value="HTH_18"/>
    <property type="match status" value="1"/>
</dbReference>
<keyword evidence="6" id="KW-1185">Reference proteome</keyword>
<evidence type="ECO:0000256" key="1">
    <source>
        <dbReference type="ARBA" id="ARBA00023015"/>
    </source>
</evidence>
<organism evidence="5 6">
    <name type="scientific">Zestomonas insulae</name>
    <dbReference type="NCBI Taxonomy" id="2809017"/>
    <lineage>
        <taxon>Bacteria</taxon>
        <taxon>Pseudomonadati</taxon>
        <taxon>Pseudomonadota</taxon>
        <taxon>Gammaproteobacteria</taxon>
        <taxon>Pseudomonadales</taxon>
        <taxon>Pseudomonadaceae</taxon>
        <taxon>Zestomonas</taxon>
    </lineage>
</organism>
<dbReference type="InterPro" id="IPR032687">
    <property type="entry name" value="AraC-type_N"/>
</dbReference>
<evidence type="ECO:0000256" key="2">
    <source>
        <dbReference type="ARBA" id="ARBA00023125"/>
    </source>
</evidence>
<dbReference type="Proteomes" id="UP000717995">
    <property type="component" value="Unassembled WGS sequence"/>
</dbReference>
<gene>
    <name evidence="5" type="ORF">JQX08_13600</name>
</gene>
<keyword evidence="3" id="KW-0804">Transcription</keyword>
<dbReference type="PROSITE" id="PS01124">
    <property type="entry name" value="HTH_ARAC_FAMILY_2"/>
    <property type="match status" value="1"/>
</dbReference>
<dbReference type="SMART" id="SM00342">
    <property type="entry name" value="HTH_ARAC"/>
    <property type="match status" value="1"/>
</dbReference>
<evidence type="ECO:0000313" key="5">
    <source>
        <dbReference type="EMBL" id="MBM7061742.1"/>
    </source>
</evidence>
<dbReference type="PANTHER" id="PTHR47894:SF1">
    <property type="entry name" value="HTH-TYPE TRANSCRIPTIONAL REGULATOR VQSM"/>
    <property type="match status" value="1"/>
</dbReference>
<reference evidence="5 6" key="1">
    <citation type="submission" date="2021-02" db="EMBL/GenBank/DDBJ databases">
        <authorList>
            <person name="Lee D.-H."/>
        </authorList>
    </citation>
    <scope>NUCLEOTIDE SEQUENCE [LARGE SCALE GENOMIC DNA]</scope>
    <source>
        <strain evidence="5 6">UL073</strain>
    </source>
</reference>
<evidence type="ECO:0000256" key="3">
    <source>
        <dbReference type="ARBA" id="ARBA00023163"/>
    </source>
</evidence>
<feature type="domain" description="HTH araC/xylS-type" evidence="4">
    <location>
        <begin position="246"/>
        <end position="343"/>
    </location>
</feature>
<dbReference type="PANTHER" id="PTHR47894">
    <property type="entry name" value="HTH-TYPE TRANSCRIPTIONAL REGULATOR GADX"/>
    <property type="match status" value="1"/>
</dbReference>
<dbReference type="SUPFAM" id="SSF46689">
    <property type="entry name" value="Homeodomain-like"/>
    <property type="match status" value="1"/>
</dbReference>
<sequence>MTAFRPPAAARPLDNSYYLPTLMLAVDELLARGVPPATLEAACKRPLEELRGALHGVPQLFARRFWTLARQLSGEPAIGLQLGCGQLSRRLNPLSYLFDVSPSLQRCCAHLVEVLPAFQGQFRFEASVEAEACRLRLLDCGRLRAPPAMIDFHLSGLCSLLRRKLLVLGQDLGPLRLAMGRPAPAHAERYAAAWGLAVDWQQPHYALHIPRSLYERELNPGDEPLSATLLALIAQQTGSAPPSLLQQVCDFIVAHLDQDPSLEAFSDRHFITPRTVTRRLLGQGWRYGELLDEHRRCRAEDLLREPALNQAEIAEQTGYRDASSFARAFVRWHACSPGAWRDAQSAHD</sequence>
<dbReference type="Gene3D" id="1.10.10.60">
    <property type="entry name" value="Homeodomain-like"/>
    <property type="match status" value="1"/>
</dbReference>
<dbReference type="InterPro" id="IPR009057">
    <property type="entry name" value="Homeodomain-like_sf"/>
</dbReference>
<dbReference type="EMBL" id="JAFEUP010000003">
    <property type="protein sequence ID" value="MBM7061742.1"/>
    <property type="molecule type" value="Genomic_DNA"/>
</dbReference>
<evidence type="ECO:0000313" key="6">
    <source>
        <dbReference type="Proteomes" id="UP000717995"/>
    </source>
</evidence>
<keyword evidence="2" id="KW-0238">DNA-binding</keyword>
<comment type="caution">
    <text evidence="5">The sequence shown here is derived from an EMBL/GenBank/DDBJ whole genome shotgun (WGS) entry which is preliminary data.</text>
</comment>
<protein>
    <submittedName>
        <fullName evidence="5">AraC family transcriptional regulator ligand-binding domain-containing protein</fullName>
    </submittedName>
</protein>
<keyword evidence="1" id="KW-0805">Transcription regulation</keyword>
<dbReference type="InterPro" id="IPR018060">
    <property type="entry name" value="HTH_AraC"/>
</dbReference>
<evidence type="ECO:0000259" key="4">
    <source>
        <dbReference type="PROSITE" id="PS01124"/>
    </source>
</evidence>
<accession>A0ABS2IFK8</accession>
<proteinExistence type="predicted"/>
<name>A0ABS2IFK8_9GAMM</name>
<dbReference type="Pfam" id="PF12625">
    <property type="entry name" value="Arabinose_bd"/>
    <property type="match status" value="1"/>
</dbReference>